<dbReference type="GO" id="GO:0016747">
    <property type="term" value="F:acyltransferase activity, transferring groups other than amino-acyl groups"/>
    <property type="evidence" value="ECO:0007669"/>
    <property type="project" value="InterPro"/>
</dbReference>
<protein>
    <submittedName>
        <fullName evidence="2">GNAT family N-acetyltransferase</fullName>
    </submittedName>
</protein>
<feature type="domain" description="N-acetyltransferase" evidence="1">
    <location>
        <begin position="14"/>
        <end position="159"/>
    </location>
</feature>
<evidence type="ECO:0000313" key="2">
    <source>
        <dbReference type="EMBL" id="MBC2399599.1"/>
    </source>
</evidence>
<dbReference type="PANTHER" id="PTHR43259:SF1">
    <property type="entry name" value="N-ACETYLTRANSFERASE DOMAIN-CONTAINING PROTEIN"/>
    <property type="match status" value="1"/>
</dbReference>
<keyword evidence="3" id="KW-1185">Reference proteome</keyword>
<dbReference type="CDD" id="cd04301">
    <property type="entry name" value="NAT_SF"/>
    <property type="match status" value="1"/>
</dbReference>
<organism evidence="2 3">
    <name type="scientific">Clostridium tetanomorphum</name>
    <dbReference type="NCBI Taxonomy" id="1553"/>
    <lineage>
        <taxon>Bacteria</taxon>
        <taxon>Bacillati</taxon>
        <taxon>Bacillota</taxon>
        <taxon>Clostridia</taxon>
        <taxon>Eubacteriales</taxon>
        <taxon>Clostridiaceae</taxon>
        <taxon>Clostridium</taxon>
    </lineage>
</organism>
<reference evidence="2 3" key="1">
    <citation type="submission" date="2020-04" db="EMBL/GenBank/DDBJ databases">
        <title>Genomic insights into acetone-butanol-ethanol (ABE) fermentation by sequencing solventogenic clostridia strains.</title>
        <authorList>
            <person name="Brown S."/>
        </authorList>
    </citation>
    <scope>NUCLEOTIDE SEQUENCE [LARGE SCALE GENOMIC DNA]</scope>
    <source>
        <strain evidence="2 3">DJ011</strain>
    </source>
</reference>
<dbReference type="PROSITE" id="PS51186">
    <property type="entry name" value="GNAT"/>
    <property type="match status" value="1"/>
</dbReference>
<accession>A0A923EDY6</accession>
<dbReference type="Proteomes" id="UP000563151">
    <property type="component" value="Unassembled WGS sequence"/>
</dbReference>
<sequence length="168" mass="19907">MNIVINELSEDLILTTTKMITELMNYHRKLNNAPKEYWQTDEQSKETLQCWREQGSIFNVLLDDEAVGFFYVRFGGQNVAWLEDLFILEEYRGRGIGKYAMQKLDELMVEKKVVVMFVDVIPRNTSAIKLYKECGFDHLNLIQLRKNYDKKLDKNDDIDILGFDFKKY</sequence>
<dbReference type="InterPro" id="IPR000182">
    <property type="entry name" value="GNAT_dom"/>
</dbReference>
<evidence type="ECO:0000259" key="1">
    <source>
        <dbReference type="PROSITE" id="PS51186"/>
    </source>
</evidence>
<dbReference type="RefSeq" id="WP_173680146.1">
    <property type="nucleotide sequence ID" value="NZ_JAAZWO010000031.1"/>
</dbReference>
<name>A0A923EDY6_CLOTT</name>
<comment type="caution">
    <text evidence="2">The sequence shown here is derived from an EMBL/GenBank/DDBJ whole genome shotgun (WGS) entry which is preliminary data.</text>
</comment>
<dbReference type="PANTHER" id="PTHR43259">
    <property type="entry name" value="SPT10P"/>
    <property type="match status" value="1"/>
</dbReference>
<dbReference type="InterPro" id="IPR052829">
    <property type="entry name" value="N-acetyltransferase_domain"/>
</dbReference>
<dbReference type="AlphaFoldDB" id="A0A923EDY6"/>
<dbReference type="InterPro" id="IPR016181">
    <property type="entry name" value="Acyl_CoA_acyltransferase"/>
</dbReference>
<dbReference type="Pfam" id="PF00583">
    <property type="entry name" value="Acetyltransf_1"/>
    <property type="match status" value="1"/>
</dbReference>
<dbReference type="EMBL" id="JAAZWO010000031">
    <property type="protein sequence ID" value="MBC2399599.1"/>
    <property type="molecule type" value="Genomic_DNA"/>
</dbReference>
<dbReference type="Gene3D" id="3.40.630.30">
    <property type="match status" value="1"/>
</dbReference>
<gene>
    <name evidence="2" type="ORF">HGG79_17750</name>
</gene>
<evidence type="ECO:0000313" key="3">
    <source>
        <dbReference type="Proteomes" id="UP000563151"/>
    </source>
</evidence>
<proteinExistence type="predicted"/>
<dbReference type="SUPFAM" id="SSF55729">
    <property type="entry name" value="Acyl-CoA N-acyltransferases (Nat)"/>
    <property type="match status" value="1"/>
</dbReference>